<dbReference type="OrthoDB" id="9808093at2"/>
<evidence type="ECO:0000256" key="2">
    <source>
        <dbReference type="ARBA" id="ARBA00012150"/>
    </source>
</evidence>
<feature type="active site" evidence="5">
    <location>
        <position position="19"/>
    </location>
</feature>
<evidence type="ECO:0000256" key="6">
    <source>
        <dbReference type="RuleBase" id="RU004168"/>
    </source>
</evidence>
<dbReference type="EMBL" id="CP018906">
    <property type="protein sequence ID" value="AQW21967.1"/>
    <property type="molecule type" value="Genomic_DNA"/>
</dbReference>
<dbReference type="InterPro" id="IPR017968">
    <property type="entry name" value="Acylphosphatase_CS"/>
</dbReference>
<organism evidence="8 9">
    <name type="scientific">Lentilactobacillus curieae</name>
    <dbReference type="NCBI Taxonomy" id="1138822"/>
    <lineage>
        <taxon>Bacteria</taxon>
        <taxon>Bacillati</taxon>
        <taxon>Bacillota</taxon>
        <taxon>Bacilli</taxon>
        <taxon>Lactobacillales</taxon>
        <taxon>Lactobacillaceae</taxon>
        <taxon>Lentilactobacillus</taxon>
    </lineage>
</organism>
<comment type="catalytic activity">
    <reaction evidence="4 5">
        <text>an acyl phosphate + H2O = a carboxylate + phosphate + H(+)</text>
        <dbReference type="Rhea" id="RHEA:14965"/>
        <dbReference type="ChEBI" id="CHEBI:15377"/>
        <dbReference type="ChEBI" id="CHEBI:15378"/>
        <dbReference type="ChEBI" id="CHEBI:29067"/>
        <dbReference type="ChEBI" id="CHEBI:43474"/>
        <dbReference type="ChEBI" id="CHEBI:59918"/>
        <dbReference type="EC" id="3.6.1.7"/>
    </reaction>
</comment>
<dbReference type="PROSITE" id="PS51160">
    <property type="entry name" value="ACYLPHOSPHATASE_3"/>
    <property type="match status" value="1"/>
</dbReference>
<feature type="domain" description="Acylphosphatase-like" evidence="7">
    <location>
        <begin position="4"/>
        <end position="91"/>
    </location>
</feature>
<evidence type="ECO:0000256" key="4">
    <source>
        <dbReference type="ARBA" id="ARBA00047645"/>
    </source>
</evidence>
<dbReference type="KEGG" id="lcu:PL11_008580"/>
<evidence type="ECO:0000313" key="8">
    <source>
        <dbReference type="EMBL" id="AQW21967.1"/>
    </source>
</evidence>
<dbReference type="PANTHER" id="PTHR47268">
    <property type="entry name" value="ACYLPHOSPHATASE"/>
    <property type="match status" value="1"/>
</dbReference>
<dbReference type="AlphaFoldDB" id="A0A1S6QJZ8"/>
<dbReference type="InterPro" id="IPR020456">
    <property type="entry name" value="Acylphosphatase"/>
</dbReference>
<dbReference type="InterPro" id="IPR036046">
    <property type="entry name" value="Acylphosphatase-like_dom_sf"/>
</dbReference>
<feature type="active site" evidence="5">
    <location>
        <position position="37"/>
    </location>
</feature>
<evidence type="ECO:0000313" key="9">
    <source>
        <dbReference type="Proteomes" id="UP000030361"/>
    </source>
</evidence>
<reference evidence="8 9" key="1">
    <citation type="journal article" date="2015" name="Genome Announc.">
        <title>Genome Sequence of Lactobacillus curieae CCTCC M 2011381T, a Novel Producer of Gamma-aminobutyric Acid.</title>
        <authorList>
            <person name="Wang Y."/>
            <person name="Wang Y."/>
            <person name="Lang C."/>
            <person name="Wei D."/>
            <person name="Xu P."/>
            <person name="Xie J."/>
        </authorList>
    </citation>
    <scope>NUCLEOTIDE SEQUENCE [LARGE SCALE GENOMIC DNA]</scope>
    <source>
        <strain evidence="8 9">CCTCC M 2011381</strain>
    </source>
</reference>
<dbReference type="RefSeq" id="WP_035167306.1">
    <property type="nucleotide sequence ID" value="NZ_CP018906.1"/>
</dbReference>
<keyword evidence="9" id="KW-1185">Reference proteome</keyword>
<dbReference type="eggNOG" id="COG1254">
    <property type="taxonomic scope" value="Bacteria"/>
</dbReference>
<evidence type="ECO:0000256" key="1">
    <source>
        <dbReference type="ARBA" id="ARBA00005614"/>
    </source>
</evidence>
<gene>
    <name evidence="8" type="ORF">PL11_008580</name>
</gene>
<keyword evidence="5" id="KW-0378">Hydrolase</keyword>
<evidence type="ECO:0000259" key="7">
    <source>
        <dbReference type="PROSITE" id="PS51160"/>
    </source>
</evidence>
<comment type="similarity">
    <text evidence="1 6">Belongs to the acylphosphatase family.</text>
</comment>
<dbReference type="PANTHER" id="PTHR47268:SF4">
    <property type="entry name" value="ACYLPHOSPHATASE"/>
    <property type="match status" value="1"/>
</dbReference>
<dbReference type="Proteomes" id="UP000030361">
    <property type="component" value="Chromosome"/>
</dbReference>
<dbReference type="SUPFAM" id="SSF54975">
    <property type="entry name" value="Acylphosphatase/BLUF domain-like"/>
    <property type="match status" value="1"/>
</dbReference>
<dbReference type="InterPro" id="IPR001792">
    <property type="entry name" value="Acylphosphatase-like_dom"/>
</dbReference>
<dbReference type="Gene3D" id="3.30.70.100">
    <property type="match status" value="1"/>
</dbReference>
<accession>A0A1S6QJZ8</accession>
<dbReference type="GO" id="GO:0003998">
    <property type="term" value="F:acylphosphatase activity"/>
    <property type="evidence" value="ECO:0007669"/>
    <property type="project" value="UniProtKB-EC"/>
</dbReference>
<dbReference type="PROSITE" id="PS00150">
    <property type="entry name" value="ACYLPHOSPHATASE_1"/>
    <property type="match status" value="1"/>
</dbReference>
<dbReference type="Pfam" id="PF00708">
    <property type="entry name" value="Acylphosphatase"/>
    <property type="match status" value="1"/>
</dbReference>
<name>A0A1S6QJZ8_9LACO</name>
<dbReference type="EC" id="3.6.1.7" evidence="2 5"/>
<proteinExistence type="inferred from homology"/>
<evidence type="ECO:0000256" key="5">
    <source>
        <dbReference type="PROSITE-ProRule" id="PRU00520"/>
    </source>
</evidence>
<protein>
    <recommendedName>
        <fullName evidence="3 5">acylphosphatase</fullName>
        <ecNumber evidence="2 5">3.6.1.7</ecNumber>
    </recommendedName>
</protein>
<sequence length="91" mass="9976">MKKTVDIIVIGRVQGVGFRYATIRLADSLEVDGYVENLPDGSVHIVASANDNQLNQFINSVKASPTPYGKVTSTKIHYTTSNVNKGFDVKY</sequence>
<evidence type="ECO:0000256" key="3">
    <source>
        <dbReference type="ARBA" id="ARBA00015991"/>
    </source>
</evidence>